<reference evidence="1" key="1">
    <citation type="submission" date="2023-06" db="EMBL/GenBank/DDBJ databases">
        <title>Male Hemibagrus guttatus genome.</title>
        <authorList>
            <person name="Bian C."/>
        </authorList>
    </citation>
    <scope>NUCLEOTIDE SEQUENCE</scope>
    <source>
        <strain evidence="1">Male_cb2023</strain>
        <tissue evidence="1">Muscle</tissue>
    </source>
</reference>
<protein>
    <submittedName>
        <fullName evidence="1">Uncharacterized protein</fullName>
    </submittedName>
</protein>
<evidence type="ECO:0000313" key="1">
    <source>
        <dbReference type="EMBL" id="KAK3548698.1"/>
    </source>
</evidence>
<dbReference type="EMBL" id="JAUCMX010000004">
    <property type="protein sequence ID" value="KAK3548698.1"/>
    <property type="molecule type" value="Genomic_DNA"/>
</dbReference>
<keyword evidence="2" id="KW-1185">Reference proteome</keyword>
<organism evidence="1 2">
    <name type="scientific">Hemibagrus guttatus</name>
    <dbReference type="NCBI Taxonomy" id="175788"/>
    <lineage>
        <taxon>Eukaryota</taxon>
        <taxon>Metazoa</taxon>
        <taxon>Chordata</taxon>
        <taxon>Craniata</taxon>
        <taxon>Vertebrata</taxon>
        <taxon>Euteleostomi</taxon>
        <taxon>Actinopterygii</taxon>
        <taxon>Neopterygii</taxon>
        <taxon>Teleostei</taxon>
        <taxon>Ostariophysi</taxon>
        <taxon>Siluriformes</taxon>
        <taxon>Bagridae</taxon>
        <taxon>Hemibagrus</taxon>
    </lineage>
</organism>
<dbReference type="Proteomes" id="UP001274896">
    <property type="component" value="Unassembled WGS sequence"/>
</dbReference>
<gene>
    <name evidence="1" type="ORF">QTP70_017250</name>
</gene>
<name>A0AAE0RCL9_9TELE</name>
<accession>A0AAE0RCL9</accession>
<proteinExistence type="predicted"/>
<dbReference type="AlphaFoldDB" id="A0AAE0RCL9"/>
<evidence type="ECO:0000313" key="2">
    <source>
        <dbReference type="Proteomes" id="UP001274896"/>
    </source>
</evidence>
<sequence>MSKSKEEEGRCSRLQQQCDEQSATIVSLSRDLREKEVSWLSCQHRCESLQQQLLTWKRKEAETRQELEGAIREGQRIRDERCV</sequence>
<comment type="caution">
    <text evidence="1">The sequence shown here is derived from an EMBL/GenBank/DDBJ whole genome shotgun (WGS) entry which is preliminary data.</text>
</comment>